<evidence type="ECO:0000313" key="2">
    <source>
        <dbReference type="Proteomes" id="UP000028705"/>
    </source>
</evidence>
<organism evidence="1 2">
    <name type="scientific">Chryseobacterium soli</name>
    <dbReference type="NCBI Taxonomy" id="445961"/>
    <lineage>
        <taxon>Bacteria</taxon>
        <taxon>Pseudomonadati</taxon>
        <taxon>Bacteroidota</taxon>
        <taxon>Flavobacteriia</taxon>
        <taxon>Flavobacteriales</taxon>
        <taxon>Weeksellaceae</taxon>
        <taxon>Chryseobacterium group</taxon>
        <taxon>Chryseobacterium</taxon>
    </lineage>
</organism>
<proteinExistence type="predicted"/>
<dbReference type="EMBL" id="JPRH01000001">
    <property type="protein sequence ID" value="KFF14124.1"/>
    <property type="molecule type" value="Genomic_DNA"/>
</dbReference>
<accession>A0A086ABR0</accession>
<name>A0A086ABR0_9FLAO</name>
<gene>
    <name evidence="1" type="ORF">IW15_01380</name>
</gene>
<dbReference type="RefSeq" id="WP_034708680.1">
    <property type="nucleotide sequence ID" value="NZ_JPRH01000001.1"/>
</dbReference>
<protein>
    <submittedName>
        <fullName evidence="1">Uncharacterized protein</fullName>
    </submittedName>
</protein>
<dbReference type="STRING" id="445961.IW15_01380"/>
<dbReference type="Proteomes" id="UP000028705">
    <property type="component" value="Unassembled WGS sequence"/>
</dbReference>
<reference evidence="1 2" key="1">
    <citation type="submission" date="2014-07" db="EMBL/GenBank/DDBJ databases">
        <title>Genome of Chryseobacterium soli DSM 19298.</title>
        <authorList>
            <person name="Stropko S.J."/>
            <person name="Pipes S.E."/>
            <person name="Newman J."/>
        </authorList>
    </citation>
    <scope>NUCLEOTIDE SEQUENCE [LARGE SCALE GENOMIC DNA]</scope>
    <source>
        <strain evidence="1 2">DSM 19298</strain>
    </source>
</reference>
<dbReference type="eggNOG" id="ENOG5033VCG">
    <property type="taxonomic scope" value="Bacteria"/>
</dbReference>
<evidence type="ECO:0000313" key="1">
    <source>
        <dbReference type="EMBL" id="KFF14124.1"/>
    </source>
</evidence>
<sequence length="98" mass="12169">MRTLLEKEHEAPKEYYNRLEEYKEKVHRNLFTHKEYTDNHFYDEVHDILGEYYVLPMRFPPERIPYEFNRHYLSIKKLFDSGEPLYISTEMPFEDLGF</sequence>
<comment type="caution">
    <text evidence="1">The sequence shown here is derived from an EMBL/GenBank/DDBJ whole genome shotgun (WGS) entry which is preliminary data.</text>
</comment>
<dbReference type="AlphaFoldDB" id="A0A086ABR0"/>
<keyword evidence="2" id="KW-1185">Reference proteome</keyword>